<accession>A0A6G0WIN7</accession>
<evidence type="ECO:0000313" key="3">
    <source>
        <dbReference type="EMBL" id="KAF0727100.1"/>
    </source>
</evidence>
<dbReference type="EMBL" id="VJMJ01000202">
    <property type="protein sequence ID" value="KAF0727100.1"/>
    <property type="molecule type" value="Genomic_DNA"/>
</dbReference>
<gene>
    <name evidence="3" type="ORF">Ae201684_014837</name>
</gene>
<feature type="region of interest" description="Disordered" evidence="1">
    <location>
        <begin position="268"/>
        <end position="287"/>
    </location>
</feature>
<proteinExistence type="predicted"/>
<feature type="compositionally biased region" description="Acidic residues" evidence="1">
    <location>
        <begin position="226"/>
        <end position="258"/>
    </location>
</feature>
<comment type="caution">
    <text evidence="3">The sequence shown here is derived from an EMBL/GenBank/DDBJ whole genome shotgun (WGS) entry which is preliminary data.</text>
</comment>
<dbReference type="AlphaFoldDB" id="A0A6G0WIN7"/>
<name>A0A6G0WIN7_9STRA</name>
<feature type="compositionally biased region" description="Acidic residues" evidence="1">
    <location>
        <begin position="268"/>
        <end position="282"/>
    </location>
</feature>
<evidence type="ECO:0000313" key="4">
    <source>
        <dbReference type="Proteomes" id="UP000481153"/>
    </source>
</evidence>
<evidence type="ECO:0000256" key="2">
    <source>
        <dbReference type="SAM" id="Phobius"/>
    </source>
</evidence>
<keyword evidence="2" id="KW-0812">Transmembrane</keyword>
<keyword evidence="4" id="KW-1185">Reference proteome</keyword>
<sequence length="421" mass="46541">MSATESRAASSAPAESTMLANFRVLSLALAEVVDATLLTPCTEMIADSVINPYVLSAKLWDKLKQCTPQQARDISRLLACAISNSASIATTKASIALATSSNTLRVRAIEVIGTQEGQAFVQDTVASVAKTAHALNTPETRAATKQWLESAKSFFQMMATPEGQAAIDNLGELTSQWAEVAASPETQFFLLDVATNVCQVFMKATEDRAEMAAALEETMLEKMDVPEDEANSDDEEDMDENNEEQEFEDELLEQDATDSSETLSTAFEGDEVNSSTDEDDDPSNVQVHDLPTLKAELRVRHNNIKRYQSLRMEKQRLRRRRHYVNRVETLSSLGNSAVRPLLEQQTTLDRWVCTILSIFFLIFAFAFGCIVLYGCYYSLSLWPYAILGSIVAWRLKGPTAATPVMTPTIPRPLSRLNSKVI</sequence>
<feature type="region of interest" description="Disordered" evidence="1">
    <location>
        <begin position="220"/>
        <end position="263"/>
    </location>
</feature>
<reference evidence="3 4" key="1">
    <citation type="submission" date="2019-07" db="EMBL/GenBank/DDBJ databases">
        <title>Genomics analysis of Aphanomyces spp. identifies a new class of oomycete effector associated with host adaptation.</title>
        <authorList>
            <person name="Gaulin E."/>
        </authorList>
    </citation>
    <scope>NUCLEOTIDE SEQUENCE [LARGE SCALE GENOMIC DNA]</scope>
    <source>
        <strain evidence="3 4">ATCC 201684</strain>
    </source>
</reference>
<keyword evidence="2" id="KW-0472">Membrane</keyword>
<keyword evidence="2" id="KW-1133">Transmembrane helix</keyword>
<dbReference type="VEuPathDB" id="FungiDB:AeMF1_004253"/>
<dbReference type="Proteomes" id="UP000481153">
    <property type="component" value="Unassembled WGS sequence"/>
</dbReference>
<organism evidence="3 4">
    <name type="scientific">Aphanomyces euteiches</name>
    <dbReference type="NCBI Taxonomy" id="100861"/>
    <lineage>
        <taxon>Eukaryota</taxon>
        <taxon>Sar</taxon>
        <taxon>Stramenopiles</taxon>
        <taxon>Oomycota</taxon>
        <taxon>Saprolegniomycetes</taxon>
        <taxon>Saprolegniales</taxon>
        <taxon>Verrucalvaceae</taxon>
        <taxon>Aphanomyces</taxon>
    </lineage>
</organism>
<protein>
    <submittedName>
        <fullName evidence="3">Uncharacterized protein</fullName>
    </submittedName>
</protein>
<feature type="transmembrane region" description="Helical" evidence="2">
    <location>
        <begin position="351"/>
        <end position="373"/>
    </location>
</feature>
<evidence type="ECO:0000256" key="1">
    <source>
        <dbReference type="SAM" id="MobiDB-lite"/>
    </source>
</evidence>